<keyword evidence="7" id="KW-0540">Nuclease</keyword>
<dbReference type="GO" id="GO:0046872">
    <property type="term" value="F:metal ion binding"/>
    <property type="evidence" value="ECO:0007669"/>
    <property type="project" value="UniProtKB-KW"/>
</dbReference>
<dbReference type="InterPro" id="IPR004843">
    <property type="entry name" value="Calcineurin-like_PHP"/>
</dbReference>
<evidence type="ECO:0000313" key="9">
    <source>
        <dbReference type="Proteomes" id="UP000626180"/>
    </source>
</evidence>
<name>A0A2X2CJB7_PSELU</name>
<dbReference type="Gene3D" id="3.60.21.10">
    <property type="match status" value="1"/>
</dbReference>
<evidence type="ECO:0000256" key="3">
    <source>
        <dbReference type="ARBA" id="ARBA00023004"/>
    </source>
</evidence>
<dbReference type="Proteomes" id="UP000250443">
    <property type="component" value="Unassembled WGS sequence"/>
</dbReference>
<keyword evidence="3" id="KW-0408">Iron</keyword>
<reference evidence="6 9" key="2">
    <citation type="submission" date="2020-10" db="EMBL/GenBank/DDBJ databases">
        <title>Genome sequences of Pseudomonas isolates.</title>
        <authorList>
            <person name="Wessels L."/>
            <person name="Reich F."/>
            <person name="Hammerl J."/>
        </authorList>
    </citation>
    <scope>NUCLEOTIDE SEQUENCE [LARGE SCALE GENOMIC DNA]</scope>
    <source>
        <strain evidence="6 9">20-MO00624-0</strain>
    </source>
</reference>
<comment type="similarity">
    <text evidence="4">Belongs to the cyclic nucleotide phosphodiesterase class-III family.</text>
</comment>
<evidence type="ECO:0000256" key="1">
    <source>
        <dbReference type="ARBA" id="ARBA00022723"/>
    </source>
</evidence>
<evidence type="ECO:0000256" key="4">
    <source>
        <dbReference type="ARBA" id="ARBA00025742"/>
    </source>
</evidence>
<organism evidence="7 8">
    <name type="scientific">Pseudomonas luteola</name>
    <dbReference type="NCBI Taxonomy" id="47886"/>
    <lineage>
        <taxon>Bacteria</taxon>
        <taxon>Pseudomonadati</taxon>
        <taxon>Pseudomonadota</taxon>
        <taxon>Gammaproteobacteria</taxon>
        <taxon>Pseudomonadales</taxon>
        <taxon>Pseudomonadaceae</taxon>
        <taxon>Pseudomonas</taxon>
    </lineage>
</organism>
<dbReference type="InterPro" id="IPR050884">
    <property type="entry name" value="CNP_phosphodiesterase-III"/>
</dbReference>
<dbReference type="Pfam" id="PF00149">
    <property type="entry name" value="Metallophos"/>
    <property type="match status" value="1"/>
</dbReference>
<evidence type="ECO:0000256" key="2">
    <source>
        <dbReference type="ARBA" id="ARBA00022801"/>
    </source>
</evidence>
<feature type="domain" description="Calcineurin-like phosphoesterase" evidence="5">
    <location>
        <begin position="3"/>
        <end position="194"/>
    </location>
</feature>
<keyword evidence="1" id="KW-0479">Metal-binding</keyword>
<evidence type="ECO:0000313" key="6">
    <source>
        <dbReference type="EMBL" id="MBF8642413.1"/>
    </source>
</evidence>
<dbReference type="SUPFAM" id="SSF56300">
    <property type="entry name" value="Metallo-dependent phosphatases"/>
    <property type="match status" value="1"/>
</dbReference>
<dbReference type="PANTHER" id="PTHR42988">
    <property type="entry name" value="PHOSPHOHYDROLASE"/>
    <property type="match status" value="1"/>
</dbReference>
<proteinExistence type="inferred from homology"/>
<accession>A0A2X2CJB7</accession>
<dbReference type="RefSeq" id="WP_010794741.1">
    <property type="nucleotide sequence ID" value="NZ_CP044086.1"/>
</dbReference>
<reference evidence="7 8" key="1">
    <citation type="submission" date="2018-06" db="EMBL/GenBank/DDBJ databases">
        <authorList>
            <consortium name="Pathogen Informatics"/>
            <person name="Doyle S."/>
        </authorList>
    </citation>
    <scope>NUCLEOTIDE SEQUENCE [LARGE SCALE GENOMIC DNA]</scope>
    <source>
        <strain evidence="7 8">NCTC11842</strain>
    </source>
</reference>
<protein>
    <submittedName>
        <fullName evidence="7">DNA repair exonuclease</fullName>
    </submittedName>
    <submittedName>
        <fullName evidence="6">Metallophosphoesterase</fullName>
    </submittedName>
</protein>
<gene>
    <name evidence="6" type="ORF">IRZ65_17180</name>
    <name evidence="7" type="ORF">NCTC11842_02532</name>
</gene>
<dbReference type="GO" id="GO:0004527">
    <property type="term" value="F:exonuclease activity"/>
    <property type="evidence" value="ECO:0007669"/>
    <property type="project" value="UniProtKB-KW"/>
</dbReference>
<keyword evidence="2" id="KW-0378">Hydrolase</keyword>
<dbReference type="InterPro" id="IPR029052">
    <property type="entry name" value="Metallo-depent_PP-like"/>
</dbReference>
<dbReference type="Proteomes" id="UP000626180">
    <property type="component" value="Unassembled WGS sequence"/>
</dbReference>
<dbReference type="PANTHER" id="PTHR42988:SF2">
    <property type="entry name" value="CYCLIC NUCLEOTIDE PHOSPHODIESTERASE CBUA0032-RELATED"/>
    <property type="match status" value="1"/>
</dbReference>
<evidence type="ECO:0000313" key="7">
    <source>
        <dbReference type="EMBL" id="SPZ07828.1"/>
    </source>
</evidence>
<dbReference type="AlphaFoldDB" id="A0A2X2CJB7"/>
<keyword evidence="7" id="KW-0269">Exonuclease</keyword>
<evidence type="ECO:0000259" key="5">
    <source>
        <dbReference type="Pfam" id="PF00149"/>
    </source>
</evidence>
<evidence type="ECO:0000313" key="8">
    <source>
        <dbReference type="Proteomes" id="UP000250443"/>
    </source>
</evidence>
<dbReference type="EMBL" id="JADMCD010000009">
    <property type="protein sequence ID" value="MBF8642413.1"/>
    <property type="molecule type" value="Genomic_DNA"/>
</dbReference>
<sequence length="288" mass="32291">MTTILQISDTHFGTEQQPVLDALEDHVREHGADLLILSGDITQRARDKQFEAGLAYVQRLEKYGIPATLVIPGNHDIPLYNLFARFMTPYANYQRHFGSDLEPTYEDEHLLVIGLNTTHPKRRKDGAVTSEQIQRVVDRLNKTSKEKLRIVVAHQPFGAMVLSDLSNLQGGAGDALTAWADAGLDLVMGGHIHLPYVLPLSGQYPELSREIWIVQAGTTLSSRVRGSAPNSFNRLIVGNGETKCVEVERWDFIDKRFTVAERFNLTWKAEEQALETDRHEVLVPGGQQ</sequence>
<keyword evidence="9" id="KW-1185">Reference proteome</keyword>
<dbReference type="EMBL" id="UAUF01000012">
    <property type="protein sequence ID" value="SPZ07828.1"/>
    <property type="molecule type" value="Genomic_DNA"/>
</dbReference>